<dbReference type="InterPro" id="IPR016181">
    <property type="entry name" value="Acyl_CoA_acyltransferase"/>
</dbReference>
<keyword evidence="4" id="KW-1185">Reference proteome</keyword>
<protein>
    <recommendedName>
        <fullName evidence="1">N-acetyltransferase domain-containing protein</fullName>
    </recommendedName>
</protein>
<evidence type="ECO:0000313" key="2">
    <source>
        <dbReference type="EMBL" id="CAF0744054.1"/>
    </source>
</evidence>
<evidence type="ECO:0000259" key="1">
    <source>
        <dbReference type="Pfam" id="PF00583"/>
    </source>
</evidence>
<feature type="domain" description="N-acetyltransferase" evidence="1">
    <location>
        <begin position="128"/>
        <end position="172"/>
    </location>
</feature>
<dbReference type="CDD" id="cd04301">
    <property type="entry name" value="NAT_SF"/>
    <property type="match status" value="1"/>
</dbReference>
<proteinExistence type="predicted"/>
<reference evidence="2" key="1">
    <citation type="submission" date="2021-02" db="EMBL/GenBank/DDBJ databases">
        <authorList>
            <person name="Nowell W R."/>
        </authorList>
    </citation>
    <scope>NUCLEOTIDE SEQUENCE</scope>
</reference>
<dbReference type="EMBL" id="CAJNOL010000014">
    <property type="protein sequence ID" value="CAF0744054.1"/>
    <property type="molecule type" value="Genomic_DNA"/>
</dbReference>
<dbReference type="Proteomes" id="UP000663854">
    <property type="component" value="Unassembled WGS sequence"/>
</dbReference>
<gene>
    <name evidence="2" type="ORF">JXQ802_LOCUS1299</name>
    <name evidence="3" type="ORF">PYM288_LOCUS1796</name>
</gene>
<dbReference type="Pfam" id="PF00583">
    <property type="entry name" value="Acetyltransf_1"/>
    <property type="match status" value="1"/>
</dbReference>
<dbReference type="EMBL" id="CAJNOH010000010">
    <property type="protein sequence ID" value="CAF0745460.1"/>
    <property type="molecule type" value="Genomic_DNA"/>
</dbReference>
<accession>A0A813P610</accession>
<dbReference type="Gene3D" id="3.40.630.30">
    <property type="match status" value="1"/>
</dbReference>
<dbReference type="InterPro" id="IPR000182">
    <property type="entry name" value="GNAT_dom"/>
</dbReference>
<dbReference type="Proteomes" id="UP000663870">
    <property type="component" value="Unassembled WGS sequence"/>
</dbReference>
<dbReference type="SUPFAM" id="SSF55729">
    <property type="entry name" value="Acyl-CoA N-acyltransferases (Nat)"/>
    <property type="match status" value="1"/>
</dbReference>
<dbReference type="AlphaFoldDB" id="A0A813P610"/>
<name>A0A813P610_9BILA</name>
<sequence>MSLICRLMREDEFTLDFELFLMETFFQHEPMNKYLNTKIPDEVNLSWLKEVLHKAKYDNLTLAFYDTNTQHSLPVAFAINHHDKIDDHNHSDSLYSSLNKTNLLKYEHINELLTKLHENINLFEKFHCKNLFHIYLLGVDPKYRQNKLASQLVESAICIAKEKNFDMIYADATIVINTIQEHKIKTPDIGDTSTTTQFVECVLNEIVKMTPTIGFSYEMQKPNLGLRYKTVD</sequence>
<evidence type="ECO:0000313" key="3">
    <source>
        <dbReference type="EMBL" id="CAF0745460.1"/>
    </source>
</evidence>
<evidence type="ECO:0000313" key="4">
    <source>
        <dbReference type="Proteomes" id="UP000663870"/>
    </source>
</evidence>
<dbReference type="GO" id="GO:0016747">
    <property type="term" value="F:acyltransferase activity, transferring groups other than amino-acyl groups"/>
    <property type="evidence" value="ECO:0007669"/>
    <property type="project" value="InterPro"/>
</dbReference>
<comment type="caution">
    <text evidence="2">The sequence shown here is derived from an EMBL/GenBank/DDBJ whole genome shotgun (WGS) entry which is preliminary data.</text>
</comment>
<organism evidence="2 4">
    <name type="scientific">Rotaria sordida</name>
    <dbReference type="NCBI Taxonomy" id="392033"/>
    <lineage>
        <taxon>Eukaryota</taxon>
        <taxon>Metazoa</taxon>
        <taxon>Spiralia</taxon>
        <taxon>Gnathifera</taxon>
        <taxon>Rotifera</taxon>
        <taxon>Eurotatoria</taxon>
        <taxon>Bdelloidea</taxon>
        <taxon>Philodinida</taxon>
        <taxon>Philodinidae</taxon>
        <taxon>Rotaria</taxon>
    </lineage>
</organism>